<dbReference type="InterPro" id="IPR020843">
    <property type="entry name" value="ER"/>
</dbReference>
<dbReference type="Pfam" id="PF08240">
    <property type="entry name" value="ADH_N"/>
    <property type="match status" value="1"/>
</dbReference>
<sequence length="368" mass="40854">MKLWSKSIPTIFNSLGAKSIISKTTENLRTDIRAMSTQIPTTQKAIRIHETGGLEVLRYEDIPVPEIQDHEVLIKNKYAGINFIESYFRTGLYPSQKPYTLGREAVGVIVSKGSKVQDFDVGDYISYLSASTFAQYTKFDPSIRAFKLPKESTDEKLKQYAALPVQGFTALTFINESYNVQKGDYILVHAAAGGVGLILTQLIKARGAHVIATASSDEKLKLAKENGAEFLINSKTEDIVKKVLEYTNGKGVASSFDGVGKDTFQISLDSLARKGTLVSFGNASGAVEPVPLTKLTPKNLKLLRPTLFNYIVEKEEWEFYSNQLRELVESGELNLRIEKTYPLSNYSQAAEDLEGRKTTGKLFLEIPQ</sequence>
<dbReference type="SUPFAM" id="SSF51735">
    <property type="entry name" value="NAD(P)-binding Rossmann-fold domains"/>
    <property type="match status" value="1"/>
</dbReference>
<dbReference type="InterPro" id="IPR047618">
    <property type="entry name" value="QOR-like"/>
</dbReference>
<evidence type="ECO:0000259" key="5">
    <source>
        <dbReference type="SMART" id="SM00829"/>
    </source>
</evidence>
<evidence type="ECO:0000256" key="3">
    <source>
        <dbReference type="ARBA" id="ARBA00043088"/>
    </source>
</evidence>
<dbReference type="Gene3D" id="3.40.50.720">
    <property type="entry name" value="NAD(P)-binding Rossmann-like Domain"/>
    <property type="match status" value="1"/>
</dbReference>
<name>K0KRU4_WICCF</name>
<organism evidence="6 7">
    <name type="scientific">Wickerhamomyces ciferrii (strain ATCC 14091 / BCRC 22168 / CBS 111 / JCM 3599 / NBRC 0793 / NRRL Y-1031 F-60-10)</name>
    <name type="common">Yeast</name>
    <name type="synonym">Pichia ciferrii</name>
    <dbReference type="NCBI Taxonomy" id="1206466"/>
    <lineage>
        <taxon>Eukaryota</taxon>
        <taxon>Fungi</taxon>
        <taxon>Dikarya</taxon>
        <taxon>Ascomycota</taxon>
        <taxon>Saccharomycotina</taxon>
        <taxon>Saccharomycetes</taxon>
        <taxon>Phaffomycetales</taxon>
        <taxon>Wickerhamomycetaceae</taxon>
        <taxon>Wickerhamomyces</taxon>
    </lineage>
</organism>
<evidence type="ECO:0000256" key="1">
    <source>
        <dbReference type="ARBA" id="ARBA00022857"/>
    </source>
</evidence>
<dbReference type="HOGENOM" id="CLU_026673_3_1_1"/>
<comment type="caution">
    <text evidence="6">The sequence shown here is derived from an EMBL/GenBank/DDBJ whole genome shotgun (WGS) entry which is preliminary data.</text>
</comment>
<accession>K0KRU4</accession>
<dbReference type="InterPro" id="IPR002364">
    <property type="entry name" value="Quin_OxRdtase/zeta-crystal_CS"/>
</dbReference>
<keyword evidence="2 6" id="KW-0560">Oxidoreductase</keyword>
<dbReference type="AlphaFoldDB" id="K0KRU4"/>
<dbReference type="InterPro" id="IPR013154">
    <property type="entry name" value="ADH-like_N"/>
</dbReference>
<dbReference type="EMBL" id="CAIF01000104">
    <property type="protein sequence ID" value="CCH44049.1"/>
    <property type="molecule type" value="Genomic_DNA"/>
</dbReference>
<dbReference type="PANTHER" id="PTHR48106">
    <property type="entry name" value="QUINONE OXIDOREDUCTASE PIG3-RELATED"/>
    <property type="match status" value="1"/>
</dbReference>
<feature type="domain" description="Enoyl reductase (ER)" evidence="5">
    <location>
        <begin position="52"/>
        <end position="364"/>
    </location>
</feature>
<dbReference type="PANTHER" id="PTHR48106:SF13">
    <property type="entry name" value="QUINONE OXIDOREDUCTASE-RELATED"/>
    <property type="match status" value="1"/>
</dbReference>
<dbReference type="FunCoup" id="K0KRU4">
    <property type="interactions" value="644"/>
</dbReference>
<dbReference type="PROSITE" id="PS01162">
    <property type="entry name" value="QOR_ZETA_CRYSTAL"/>
    <property type="match status" value="1"/>
</dbReference>
<dbReference type="InterPro" id="IPR011032">
    <property type="entry name" value="GroES-like_sf"/>
</dbReference>
<dbReference type="Pfam" id="PF00107">
    <property type="entry name" value="ADH_zinc_N"/>
    <property type="match status" value="1"/>
</dbReference>
<dbReference type="GO" id="GO:0035925">
    <property type="term" value="F:mRNA 3'-UTR AU-rich region binding"/>
    <property type="evidence" value="ECO:0007669"/>
    <property type="project" value="TreeGrafter"/>
</dbReference>
<gene>
    <name evidence="6" type="ORF">BN7_3608</name>
</gene>
<dbReference type="SUPFAM" id="SSF50129">
    <property type="entry name" value="GroES-like"/>
    <property type="match status" value="1"/>
</dbReference>
<dbReference type="InParanoid" id="K0KRU4"/>
<dbReference type="CDD" id="cd05286">
    <property type="entry name" value="QOR2"/>
    <property type="match status" value="1"/>
</dbReference>
<dbReference type="Gene3D" id="3.90.180.10">
    <property type="entry name" value="Medium-chain alcohol dehydrogenases, catalytic domain"/>
    <property type="match status" value="1"/>
</dbReference>
<evidence type="ECO:0000256" key="4">
    <source>
        <dbReference type="ARBA" id="ARBA00070796"/>
    </source>
</evidence>
<dbReference type="SMART" id="SM00829">
    <property type="entry name" value="PKS_ER"/>
    <property type="match status" value="1"/>
</dbReference>
<dbReference type="GO" id="GO:0005829">
    <property type="term" value="C:cytosol"/>
    <property type="evidence" value="ECO:0007669"/>
    <property type="project" value="TreeGrafter"/>
</dbReference>
<dbReference type="eggNOG" id="KOG1197">
    <property type="taxonomic scope" value="Eukaryota"/>
</dbReference>
<protein>
    <recommendedName>
        <fullName evidence="4">Probable quinone oxidoreductase</fullName>
    </recommendedName>
    <alternativeName>
        <fullName evidence="3">NADPH:quinone reductase</fullName>
    </alternativeName>
</protein>
<dbReference type="InterPro" id="IPR013149">
    <property type="entry name" value="ADH-like_C"/>
</dbReference>
<keyword evidence="1" id="KW-0521">NADP</keyword>
<dbReference type="FunFam" id="3.40.50.720:FF:000053">
    <property type="entry name" value="Quinone oxidoreductase 1"/>
    <property type="match status" value="1"/>
</dbReference>
<dbReference type="GO" id="GO:0070402">
    <property type="term" value="F:NADPH binding"/>
    <property type="evidence" value="ECO:0007669"/>
    <property type="project" value="TreeGrafter"/>
</dbReference>
<reference evidence="6 7" key="1">
    <citation type="journal article" date="2012" name="Eukaryot. Cell">
        <title>Draft genome sequence of Wickerhamomyces ciferrii NRRL Y-1031 F-60-10.</title>
        <authorList>
            <person name="Schneider J."/>
            <person name="Andrea H."/>
            <person name="Blom J."/>
            <person name="Jaenicke S."/>
            <person name="Ruckert C."/>
            <person name="Schorsch C."/>
            <person name="Szczepanowski R."/>
            <person name="Farwick M."/>
            <person name="Goesmann A."/>
            <person name="Puhler A."/>
            <person name="Schaffer S."/>
            <person name="Tauch A."/>
            <person name="Kohler T."/>
            <person name="Brinkrolf K."/>
        </authorList>
    </citation>
    <scope>NUCLEOTIDE SEQUENCE [LARGE SCALE GENOMIC DNA]</scope>
    <source>
        <strain evidence="7">ATCC 14091 / BCRC 22168 / CBS 111 / JCM 3599 / NBRC 0793 / NRRL Y-1031 F-60-10</strain>
    </source>
</reference>
<dbReference type="GO" id="GO:0008270">
    <property type="term" value="F:zinc ion binding"/>
    <property type="evidence" value="ECO:0007669"/>
    <property type="project" value="InterPro"/>
</dbReference>
<proteinExistence type="predicted"/>
<dbReference type="Proteomes" id="UP000009328">
    <property type="component" value="Unassembled WGS sequence"/>
</dbReference>
<evidence type="ECO:0000256" key="2">
    <source>
        <dbReference type="ARBA" id="ARBA00023002"/>
    </source>
</evidence>
<keyword evidence="7" id="KW-1185">Reference proteome</keyword>
<dbReference type="InterPro" id="IPR036291">
    <property type="entry name" value="NAD(P)-bd_dom_sf"/>
</dbReference>
<dbReference type="GO" id="GO:0003960">
    <property type="term" value="F:quinone reductase (NADPH) activity"/>
    <property type="evidence" value="ECO:0007669"/>
    <property type="project" value="InterPro"/>
</dbReference>
<dbReference type="STRING" id="1206466.K0KRU4"/>
<evidence type="ECO:0000313" key="7">
    <source>
        <dbReference type="Proteomes" id="UP000009328"/>
    </source>
</evidence>
<evidence type="ECO:0000313" key="6">
    <source>
        <dbReference type="EMBL" id="CCH44049.1"/>
    </source>
</evidence>